<sequence>MKLSILIATTKQRVEMFEELLHEFDRQLIAMSEPMQSFGSALNDLITRTTESVELIALSDNKEISIGDKRQRLLELARGEFIVYFDDDDMPSKNYVKLILDAITPDIDCIGMNVYMTTNGNTPQRCCHRLKYKVWANRVDGWDYVRNITHFNPVLRSVALKVGFKDLRFGEDKLYSDGVSALLTKEAYITEPLFHYRYKIEPHNEKYGIR</sequence>
<dbReference type="InterPro" id="IPR029044">
    <property type="entry name" value="Nucleotide-diphossugar_trans"/>
</dbReference>
<name>A0A6J5SVD5_9CAUD</name>
<organism evidence="1">
    <name type="scientific">uncultured Caudovirales phage</name>
    <dbReference type="NCBI Taxonomy" id="2100421"/>
    <lineage>
        <taxon>Viruses</taxon>
        <taxon>Duplodnaviria</taxon>
        <taxon>Heunggongvirae</taxon>
        <taxon>Uroviricota</taxon>
        <taxon>Caudoviricetes</taxon>
        <taxon>Peduoviridae</taxon>
        <taxon>Maltschvirus</taxon>
        <taxon>Maltschvirus maltsch</taxon>
    </lineage>
</organism>
<dbReference type="EMBL" id="LR797481">
    <property type="protein sequence ID" value="CAB4219532.1"/>
    <property type="molecule type" value="Genomic_DNA"/>
</dbReference>
<gene>
    <name evidence="1" type="ORF">UFOVP1615_21</name>
</gene>
<protein>
    <submittedName>
        <fullName evidence="1">Glyco_tranf_GTA_type domain containing protein</fullName>
    </submittedName>
</protein>
<proteinExistence type="predicted"/>
<evidence type="ECO:0000313" key="1">
    <source>
        <dbReference type="EMBL" id="CAB4219532.1"/>
    </source>
</evidence>
<dbReference type="Gene3D" id="3.90.550.10">
    <property type="entry name" value="Spore Coat Polysaccharide Biosynthesis Protein SpsA, Chain A"/>
    <property type="match status" value="1"/>
</dbReference>
<dbReference type="CDD" id="cd00761">
    <property type="entry name" value="Glyco_tranf_GTA_type"/>
    <property type="match status" value="1"/>
</dbReference>
<reference evidence="1" key="1">
    <citation type="submission" date="2020-05" db="EMBL/GenBank/DDBJ databases">
        <authorList>
            <person name="Chiriac C."/>
            <person name="Salcher M."/>
            <person name="Ghai R."/>
            <person name="Kavagutti S V."/>
        </authorList>
    </citation>
    <scope>NUCLEOTIDE SEQUENCE</scope>
</reference>
<accession>A0A6J5SVD5</accession>
<dbReference type="SUPFAM" id="SSF53448">
    <property type="entry name" value="Nucleotide-diphospho-sugar transferases"/>
    <property type="match status" value="1"/>
</dbReference>